<dbReference type="InterPro" id="IPR012967">
    <property type="entry name" value="COMT_dimerisation"/>
</dbReference>
<organism evidence="6 7">
    <name type="scientific">Quillaja saponaria</name>
    <name type="common">Soap bark tree</name>
    <dbReference type="NCBI Taxonomy" id="32244"/>
    <lineage>
        <taxon>Eukaryota</taxon>
        <taxon>Viridiplantae</taxon>
        <taxon>Streptophyta</taxon>
        <taxon>Embryophyta</taxon>
        <taxon>Tracheophyta</taxon>
        <taxon>Spermatophyta</taxon>
        <taxon>Magnoliopsida</taxon>
        <taxon>eudicotyledons</taxon>
        <taxon>Gunneridae</taxon>
        <taxon>Pentapetalae</taxon>
        <taxon>rosids</taxon>
        <taxon>fabids</taxon>
        <taxon>Fabales</taxon>
        <taxon>Quillajaceae</taxon>
        <taxon>Quillaja</taxon>
    </lineage>
</organism>
<dbReference type="FunFam" id="1.10.10.10:FF:000213">
    <property type="entry name" value="Coniferyl alcohol 9-O-methyltransferase"/>
    <property type="match status" value="1"/>
</dbReference>
<evidence type="ECO:0000256" key="2">
    <source>
        <dbReference type="ARBA" id="ARBA00022679"/>
    </source>
</evidence>
<dbReference type="Pfam" id="PF08100">
    <property type="entry name" value="Dimerisation"/>
    <property type="match status" value="1"/>
</dbReference>
<keyword evidence="1" id="KW-0489">Methyltransferase</keyword>
<dbReference type="InterPro" id="IPR001077">
    <property type="entry name" value="COMT_C"/>
</dbReference>
<dbReference type="GO" id="GO:0046983">
    <property type="term" value="F:protein dimerization activity"/>
    <property type="evidence" value="ECO:0007669"/>
    <property type="project" value="InterPro"/>
</dbReference>
<proteinExistence type="predicted"/>
<evidence type="ECO:0000259" key="5">
    <source>
        <dbReference type="Pfam" id="PF08100"/>
    </source>
</evidence>
<gene>
    <name evidence="6" type="ORF">O6P43_031891</name>
</gene>
<dbReference type="InterPro" id="IPR036390">
    <property type="entry name" value="WH_DNA-bd_sf"/>
</dbReference>
<dbReference type="PROSITE" id="PS51683">
    <property type="entry name" value="SAM_OMT_II"/>
    <property type="match status" value="1"/>
</dbReference>
<dbReference type="Gene3D" id="3.40.50.150">
    <property type="entry name" value="Vaccinia Virus protein VP39"/>
    <property type="match status" value="1"/>
</dbReference>
<sequence>MDPIHGNETSELLQAQTHLHKHMFNFISSMSLKCAIQLGIPDIIHKHGQPITLPELVSALQMVPAKTGHLNRIMRLLVHDGFFAKTQVHDASKEKKEAYVLTAPSKLHLKDRDPCFAPYVLRKLDPKALSIWHSIGDWLLGNELTLPEHVHGMGMWDLLSQNPEARKQFDEAMERDSKLVSLVLCDCKSVFEGLGSIVEVGGGTGTVAKIISEAFPHLKYTMLDLPYVVANLTGNENLNYAGGDMFQAIPPADAVLLKILKNCKEAISSKGKGGKVIIIDMVINEMTEEHELTAAKLYFDMNLIAACNGQERNEKQWEKLFMEAGFRNYKIAPIFGLKSLIEAYP</sequence>
<accession>A0AAD7P9C2</accession>
<keyword evidence="2" id="KW-0808">Transferase</keyword>
<dbReference type="InterPro" id="IPR016461">
    <property type="entry name" value="COMT-like"/>
</dbReference>
<comment type="caution">
    <text evidence="6">The sequence shown here is derived from an EMBL/GenBank/DDBJ whole genome shotgun (WGS) entry which is preliminary data.</text>
</comment>
<dbReference type="PANTHER" id="PTHR11746">
    <property type="entry name" value="O-METHYLTRANSFERASE"/>
    <property type="match status" value="1"/>
</dbReference>
<dbReference type="Pfam" id="PF00891">
    <property type="entry name" value="Methyltransf_2"/>
    <property type="match status" value="1"/>
</dbReference>
<dbReference type="PIRSF" id="PIRSF005739">
    <property type="entry name" value="O-mtase"/>
    <property type="match status" value="1"/>
</dbReference>
<evidence type="ECO:0000313" key="7">
    <source>
        <dbReference type="Proteomes" id="UP001163823"/>
    </source>
</evidence>
<dbReference type="InterPro" id="IPR036388">
    <property type="entry name" value="WH-like_DNA-bd_sf"/>
</dbReference>
<dbReference type="KEGG" id="qsa:O6P43_031891"/>
<dbReference type="SUPFAM" id="SSF46785">
    <property type="entry name" value="Winged helix' DNA-binding domain"/>
    <property type="match status" value="1"/>
</dbReference>
<dbReference type="GO" id="GO:0008757">
    <property type="term" value="F:S-adenosylmethionine-dependent methyltransferase activity"/>
    <property type="evidence" value="ECO:0007669"/>
    <property type="project" value="UniProtKB-ARBA"/>
</dbReference>
<protein>
    <submittedName>
        <fullName evidence="6">O-methyltransferase</fullName>
    </submittedName>
</protein>
<dbReference type="SUPFAM" id="SSF53335">
    <property type="entry name" value="S-adenosyl-L-methionine-dependent methyltransferases"/>
    <property type="match status" value="1"/>
</dbReference>
<reference evidence="6" key="1">
    <citation type="journal article" date="2023" name="Science">
        <title>Elucidation of the pathway for biosynthesis of saponin adjuvants from the soapbark tree.</title>
        <authorList>
            <person name="Reed J."/>
            <person name="Orme A."/>
            <person name="El-Demerdash A."/>
            <person name="Owen C."/>
            <person name="Martin L.B.B."/>
            <person name="Misra R.C."/>
            <person name="Kikuchi S."/>
            <person name="Rejzek M."/>
            <person name="Martin A.C."/>
            <person name="Harkess A."/>
            <person name="Leebens-Mack J."/>
            <person name="Louveau T."/>
            <person name="Stephenson M.J."/>
            <person name="Osbourn A."/>
        </authorList>
    </citation>
    <scope>NUCLEOTIDE SEQUENCE</scope>
    <source>
        <strain evidence="6">S10</strain>
    </source>
</reference>
<dbReference type="Proteomes" id="UP001163823">
    <property type="component" value="Chromosome 13"/>
</dbReference>
<feature type="domain" description="O-methyltransferase C-terminal" evidence="4">
    <location>
        <begin position="132"/>
        <end position="327"/>
    </location>
</feature>
<evidence type="ECO:0000256" key="1">
    <source>
        <dbReference type="ARBA" id="ARBA00022603"/>
    </source>
</evidence>
<dbReference type="GO" id="GO:0008171">
    <property type="term" value="F:O-methyltransferase activity"/>
    <property type="evidence" value="ECO:0007669"/>
    <property type="project" value="InterPro"/>
</dbReference>
<evidence type="ECO:0000256" key="3">
    <source>
        <dbReference type="ARBA" id="ARBA00022691"/>
    </source>
</evidence>
<evidence type="ECO:0000313" key="6">
    <source>
        <dbReference type="EMBL" id="KAJ7947036.1"/>
    </source>
</evidence>
<feature type="domain" description="O-methyltransferase dimerisation" evidence="5">
    <location>
        <begin position="21"/>
        <end position="111"/>
    </location>
</feature>
<dbReference type="AlphaFoldDB" id="A0AAD7P9C2"/>
<keyword evidence="3" id="KW-0949">S-adenosyl-L-methionine</keyword>
<name>A0AAD7P9C2_QUISA</name>
<dbReference type="Gene3D" id="1.10.10.10">
    <property type="entry name" value="Winged helix-like DNA-binding domain superfamily/Winged helix DNA-binding domain"/>
    <property type="match status" value="1"/>
</dbReference>
<dbReference type="GO" id="GO:0009717">
    <property type="term" value="P:isoflavonoid biosynthetic process"/>
    <property type="evidence" value="ECO:0007669"/>
    <property type="project" value="UniProtKB-ARBA"/>
</dbReference>
<evidence type="ECO:0000259" key="4">
    <source>
        <dbReference type="Pfam" id="PF00891"/>
    </source>
</evidence>
<keyword evidence="7" id="KW-1185">Reference proteome</keyword>
<dbReference type="InterPro" id="IPR029063">
    <property type="entry name" value="SAM-dependent_MTases_sf"/>
</dbReference>
<dbReference type="EMBL" id="JARAOO010000013">
    <property type="protein sequence ID" value="KAJ7947036.1"/>
    <property type="molecule type" value="Genomic_DNA"/>
</dbReference>
<dbReference type="GO" id="GO:0032259">
    <property type="term" value="P:methylation"/>
    <property type="evidence" value="ECO:0007669"/>
    <property type="project" value="UniProtKB-KW"/>
</dbReference>